<proteinExistence type="predicted"/>
<gene>
    <name evidence="2" type="ORF">DOFOFD_11485</name>
</gene>
<reference evidence="2 3" key="1">
    <citation type="submission" date="2023-10" db="EMBL/GenBank/DDBJ databases">
        <title>Sorlinia euscelidii gen. nov., sp. nov., an acetic acid bacteria isolated from the gut of Euscelidius variegatus emitter.</title>
        <authorList>
            <person name="Michoud G."/>
            <person name="Marasco R."/>
            <person name="Seferji K."/>
            <person name="Gonella E."/>
            <person name="Garuglieri E."/>
            <person name="Alma A."/>
            <person name="Mapelli F."/>
            <person name="Borin S."/>
            <person name="Daffonchio D."/>
            <person name="Crotti E."/>
        </authorList>
    </citation>
    <scope>NUCLEOTIDE SEQUENCE [LARGE SCALE GENOMIC DNA]</scope>
    <source>
        <strain evidence="2 3">EV16P</strain>
    </source>
</reference>
<protein>
    <submittedName>
        <fullName evidence="2">Uncharacterized protein</fullName>
    </submittedName>
</protein>
<dbReference type="InterPro" id="IPR036182">
    <property type="entry name" value="PCuAC_sf"/>
</dbReference>
<evidence type="ECO:0000313" key="2">
    <source>
        <dbReference type="EMBL" id="MEE8659621.1"/>
    </source>
</evidence>
<feature type="chain" id="PRO_5045569351" evidence="1">
    <location>
        <begin position="26"/>
        <end position="164"/>
    </location>
</feature>
<dbReference type="Gene3D" id="2.60.40.1890">
    <property type="entry name" value="PCu(A)C copper chaperone"/>
    <property type="match status" value="1"/>
</dbReference>
<keyword evidence="3" id="KW-1185">Reference proteome</keyword>
<dbReference type="RefSeq" id="WP_394820400.1">
    <property type="nucleotide sequence ID" value="NZ_JAWJZY010000006.1"/>
</dbReference>
<organism evidence="2 3">
    <name type="scientific">Sorlinia euscelidii</name>
    <dbReference type="NCBI Taxonomy" id="3081148"/>
    <lineage>
        <taxon>Bacteria</taxon>
        <taxon>Pseudomonadati</taxon>
        <taxon>Pseudomonadota</taxon>
        <taxon>Alphaproteobacteria</taxon>
        <taxon>Acetobacterales</taxon>
        <taxon>Acetobacteraceae</taxon>
        <taxon>Sorlinia</taxon>
    </lineage>
</organism>
<comment type="caution">
    <text evidence="2">The sequence shown here is derived from an EMBL/GenBank/DDBJ whole genome shotgun (WGS) entry which is preliminary data.</text>
</comment>
<sequence>MRTWSHIIVSTLLYVFLMISTPCYADNMDDGNDNAASGNLNAARDLNIRGWMRLSRQNPEVINIYLEITNEGKDAFLITGIRSTSCPSIYGVNFDQDDTEQAAEMFTHFTIPRKMTLVFPRGGYHFICRGFRPENGAPRQVTLDFSFLTGGKKHVVLNMNDKGF</sequence>
<feature type="signal peptide" evidence="1">
    <location>
        <begin position="1"/>
        <end position="25"/>
    </location>
</feature>
<name>A0ABU7U686_9PROT</name>
<evidence type="ECO:0000313" key="3">
    <source>
        <dbReference type="Proteomes" id="UP001312908"/>
    </source>
</evidence>
<dbReference type="Proteomes" id="UP001312908">
    <property type="component" value="Unassembled WGS sequence"/>
</dbReference>
<dbReference type="SUPFAM" id="SSF110087">
    <property type="entry name" value="DR1885-like metal-binding protein"/>
    <property type="match status" value="1"/>
</dbReference>
<accession>A0ABU7U686</accession>
<keyword evidence="1" id="KW-0732">Signal</keyword>
<evidence type="ECO:0000256" key="1">
    <source>
        <dbReference type="SAM" id="SignalP"/>
    </source>
</evidence>
<dbReference type="EMBL" id="JAWJZY010000006">
    <property type="protein sequence ID" value="MEE8659621.1"/>
    <property type="molecule type" value="Genomic_DNA"/>
</dbReference>